<evidence type="ECO:0000313" key="2">
    <source>
        <dbReference type="Proteomes" id="UP000466445"/>
    </source>
</evidence>
<dbReference type="KEGG" id="msar:MSAR_06350"/>
<accession>A0A7I7SMQ8</accession>
<gene>
    <name evidence="1" type="ORF">MSAR_06350</name>
</gene>
<dbReference type="RefSeq" id="WP_163694764.1">
    <property type="nucleotide sequence ID" value="NZ_AP022595.1"/>
</dbReference>
<sequence>MVEDTGVATNKAELLRALAHTYHDPEARYAGLQNAIEVSREQRAVVFELRYAADTFTLVGEPARTALEEALSKIGADEDWPELARARTLRERLRVRFRRIPQRGKR</sequence>
<evidence type="ECO:0000313" key="1">
    <source>
        <dbReference type="EMBL" id="BBY57499.1"/>
    </source>
</evidence>
<dbReference type="Proteomes" id="UP000466445">
    <property type="component" value="Chromosome"/>
</dbReference>
<dbReference type="AlphaFoldDB" id="A0A7I7SMQ8"/>
<reference evidence="1 2" key="1">
    <citation type="journal article" date="2019" name="Emerg. Microbes Infect.">
        <title>Comprehensive subspecies identification of 175 nontuberculous mycobacteria species based on 7547 genomic profiles.</title>
        <authorList>
            <person name="Matsumoto Y."/>
            <person name="Kinjo T."/>
            <person name="Motooka D."/>
            <person name="Nabeya D."/>
            <person name="Jung N."/>
            <person name="Uechi K."/>
            <person name="Horii T."/>
            <person name="Iida T."/>
            <person name="Fujita J."/>
            <person name="Nakamura S."/>
        </authorList>
    </citation>
    <scope>NUCLEOTIDE SEQUENCE [LARGE SCALE GENOMIC DNA]</scope>
    <source>
        <strain evidence="1 2">JCM 30395</strain>
    </source>
</reference>
<proteinExistence type="predicted"/>
<organism evidence="1 2">
    <name type="scientific">Mycolicibacterium sarraceniae</name>
    <dbReference type="NCBI Taxonomy" id="1534348"/>
    <lineage>
        <taxon>Bacteria</taxon>
        <taxon>Bacillati</taxon>
        <taxon>Actinomycetota</taxon>
        <taxon>Actinomycetes</taxon>
        <taxon>Mycobacteriales</taxon>
        <taxon>Mycobacteriaceae</taxon>
        <taxon>Mycolicibacterium</taxon>
    </lineage>
</organism>
<dbReference type="EMBL" id="AP022595">
    <property type="protein sequence ID" value="BBY57499.1"/>
    <property type="molecule type" value="Genomic_DNA"/>
</dbReference>
<protein>
    <submittedName>
        <fullName evidence="1">Uncharacterized protein</fullName>
    </submittedName>
</protein>
<keyword evidence="2" id="KW-1185">Reference proteome</keyword>
<name>A0A7I7SMQ8_9MYCO</name>